<dbReference type="Gene3D" id="2.120.10.80">
    <property type="entry name" value="Kelch-type beta propeller"/>
    <property type="match status" value="2"/>
</dbReference>
<dbReference type="PANTHER" id="PTHR46461">
    <property type="entry name" value="KELCH DOMAIN-CONTAINING PROTEIN 3"/>
    <property type="match status" value="1"/>
</dbReference>
<dbReference type="SUPFAM" id="SSF117281">
    <property type="entry name" value="Kelch motif"/>
    <property type="match status" value="1"/>
</dbReference>
<dbReference type="AlphaFoldDB" id="A0AAV7JCW3"/>
<keyword evidence="2" id="KW-1185">Reference proteome</keyword>
<dbReference type="PANTHER" id="PTHR46461:SF1">
    <property type="entry name" value="KELCH DOMAIN-CONTAINING PROTEIN 3"/>
    <property type="match status" value="1"/>
</dbReference>
<proteinExistence type="predicted"/>
<reference evidence="1 2" key="1">
    <citation type="journal article" date="2023" name="BMC Biol.">
        <title>The compact genome of the sponge Oopsacas minuta (Hexactinellida) is lacking key metazoan core genes.</title>
        <authorList>
            <person name="Santini S."/>
            <person name="Schenkelaars Q."/>
            <person name="Jourda C."/>
            <person name="Duchesne M."/>
            <person name="Belahbib H."/>
            <person name="Rocher C."/>
            <person name="Selva M."/>
            <person name="Riesgo A."/>
            <person name="Vervoort M."/>
            <person name="Leys S.P."/>
            <person name="Kodjabachian L."/>
            <person name="Le Bivic A."/>
            <person name="Borchiellini C."/>
            <person name="Claverie J.M."/>
            <person name="Renard E."/>
        </authorList>
    </citation>
    <scope>NUCLEOTIDE SEQUENCE [LARGE SCALE GENOMIC DNA]</scope>
    <source>
        <strain evidence="1">SPO-2</strain>
    </source>
</reference>
<protein>
    <submittedName>
        <fullName evidence="1">Kelch domain-containing protein 3</fullName>
    </submittedName>
</protein>
<dbReference type="Proteomes" id="UP001165289">
    <property type="component" value="Unassembled WGS sequence"/>
</dbReference>
<organism evidence="1 2">
    <name type="scientific">Oopsacas minuta</name>
    <dbReference type="NCBI Taxonomy" id="111878"/>
    <lineage>
        <taxon>Eukaryota</taxon>
        <taxon>Metazoa</taxon>
        <taxon>Porifera</taxon>
        <taxon>Hexactinellida</taxon>
        <taxon>Hexasterophora</taxon>
        <taxon>Lyssacinosida</taxon>
        <taxon>Leucopsacidae</taxon>
        <taxon>Oopsacas</taxon>
    </lineage>
</organism>
<dbReference type="InterPro" id="IPR015915">
    <property type="entry name" value="Kelch-typ_b-propeller"/>
</dbReference>
<gene>
    <name evidence="1" type="ORF">LOD99_9276</name>
</gene>
<dbReference type="Pfam" id="PF24681">
    <property type="entry name" value="Kelch_KLHDC2_KLHL20_DRC7"/>
    <property type="match status" value="1"/>
</dbReference>
<sequence length="508" mass="59325">MNPNEDPRKSTEVKTYKEMPFTFKQLLSEGYHDCSATCFIKNVYSLSSVEGYLPRSNMSYVYDPVDRLLYVMGGYITDEQSDMIEKSGEIHKQMIIHVMNVDTHNWYTIPSKEYHITYDLCDPLKHRRHLFKNAFVQRYGQKSAFYDRKIFIFGGSTRPKEEKMSELSHVECFNLETRQWSIPTVSGQMPIRTMCHASAYSAHDWYIHGGFLCSLYEGQFSNSLHHYDMRTNTISMVRPVESELIMQDMYMDCHSMVYIGDFLYLFGGRLRNTRGEINRLSNRLYSFNLTSKKWINIQNQGTYPEARRSHTATAYKQYMIVFGGCNVTSLHHFNDCHFFDTSVIQWFKINILGLRARPRRSHGCVLVDDSLIIFGGTAPKFEAKTDRGLLERSFNGSQDNALDDISDTIIIEIFPKLKQRCIHVIIDNNIHFRTKLPKHIVRTVDEFIESMQQESDSPPKLIAFTCEATQSESEHLPEKSIQLSQKIIEKWLSKDQRRGQKRTKEQVR</sequence>
<comment type="caution">
    <text evidence="1">The sequence shown here is derived from an EMBL/GenBank/DDBJ whole genome shotgun (WGS) entry which is preliminary data.</text>
</comment>
<accession>A0AAV7JCW3</accession>
<dbReference type="GO" id="GO:0005737">
    <property type="term" value="C:cytoplasm"/>
    <property type="evidence" value="ECO:0007669"/>
    <property type="project" value="TreeGrafter"/>
</dbReference>
<evidence type="ECO:0000313" key="2">
    <source>
        <dbReference type="Proteomes" id="UP001165289"/>
    </source>
</evidence>
<dbReference type="EMBL" id="JAKMXF010000356">
    <property type="protein sequence ID" value="KAI6646324.1"/>
    <property type="molecule type" value="Genomic_DNA"/>
</dbReference>
<dbReference type="InterPro" id="IPR052637">
    <property type="entry name" value="KLHDC3-like"/>
</dbReference>
<dbReference type="GO" id="GO:0003682">
    <property type="term" value="F:chromatin binding"/>
    <property type="evidence" value="ECO:0007669"/>
    <property type="project" value="InterPro"/>
</dbReference>
<evidence type="ECO:0000313" key="1">
    <source>
        <dbReference type="EMBL" id="KAI6646324.1"/>
    </source>
</evidence>
<name>A0AAV7JCW3_9METZ</name>